<dbReference type="AlphaFoldDB" id="A0A178D1C6"/>
<evidence type="ECO:0000313" key="2">
    <source>
        <dbReference type="Proteomes" id="UP000185904"/>
    </source>
</evidence>
<name>A0A178D1C6_9EURO</name>
<dbReference type="RefSeq" id="XP_022499947.1">
    <property type="nucleotide sequence ID" value="XM_022644187.1"/>
</dbReference>
<evidence type="ECO:0000313" key="1">
    <source>
        <dbReference type="EMBL" id="OAL34935.1"/>
    </source>
</evidence>
<dbReference type="EMBL" id="LVCJ01000035">
    <property type="protein sequence ID" value="OAL34935.1"/>
    <property type="molecule type" value="Genomic_DNA"/>
</dbReference>
<dbReference type="Proteomes" id="UP000185904">
    <property type="component" value="Unassembled WGS sequence"/>
</dbReference>
<organism evidence="1 2">
    <name type="scientific">Fonsecaea nubica</name>
    <dbReference type="NCBI Taxonomy" id="856822"/>
    <lineage>
        <taxon>Eukaryota</taxon>
        <taxon>Fungi</taxon>
        <taxon>Dikarya</taxon>
        <taxon>Ascomycota</taxon>
        <taxon>Pezizomycotina</taxon>
        <taxon>Eurotiomycetes</taxon>
        <taxon>Chaetothyriomycetidae</taxon>
        <taxon>Chaetothyriales</taxon>
        <taxon>Herpotrichiellaceae</taxon>
        <taxon>Fonsecaea</taxon>
    </lineage>
</organism>
<dbReference type="GeneID" id="34589311"/>
<comment type="caution">
    <text evidence="1">The sequence shown here is derived from an EMBL/GenBank/DDBJ whole genome shotgun (WGS) entry which is preliminary data.</text>
</comment>
<sequence>MSSLQQKRPCAEEQTDTCEAKRFNLQVFQKIRGVLSRDGTADITTVPPKTYSERLAAKKGEKSPLKDYKGAEHDHNDSLRVTVHVPDDNVVIKCHGDIALKIITRSADYTEFTAMKHLEGHKPGIPATRSDTRC</sequence>
<proteinExistence type="predicted"/>
<dbReference type="OrthoDB" id="2906425at2759"/>
<gene>
    <name evidence="1" type="ORF">AYO20_05896</name>
</gene>
<reference evidence="1 2" key="1">
    <citation type="submission" date="2016-03" db="EMBL/GenBank/DDBJ databases">
        <title>The draft genome sequence of Fonsecaea nubica causative agent of cutaneous subcutaneous infection in human host.</title>
        <authorList>
            <person name="Costa F."/>
            <person name="Sybren D.H."/>
            <person name="Raittz R.T."/>
            <person name="Weiss V.A."/>
            <person name="Leao A.C."/>
            <person name="Gomes R."/>
            <person name="De Souza E.M."/>
            <person name="Pedrosa F.O."/>
            <person name="Steffens M.B."/>
            <person name="Bombassaro A."/>
            <person name="Tadra-Sfeir M.Z."/>
            <person name="Moreno L.F."/>
            <person name="Najafzadeh M.J."/>
            <person name="Felipe M.S."/>
            <person name="Teixeira M."/>
            <person name="Sun J."/>
            <person name="Xi L."/>
            <person name="Castro M.A."/>
            <person name="Vicente V.A."/>
        </authorList>
    </citation>
    <scope>NUCLEOTIDE SEQUENCE [LARGE SCALE GENOMIC DNA]</scope>
    <source>
        <strain evidence="1 2">CBS 269.64</strain>
    </source>
</reference>
<accession>A0A178D1C6</accession>
<keyword evidence="2" id="KW-1185">Reference proteome</keyword>
<protein>
    <submittedName>
        <fullName evidence="1">Uncharacterized protein</fullName>
    </submittedName>
</protein>